<dbReference type="GO" id="GO:0030163">
    <property type="term" value="P:protein catabolic process"/>
    <property type="evidence" value="ECO:0007669"/>
    <property type="project" value="InterPro"/>
</dbReference>
<dbReference type="HAMAP" id="MF_00302">
    <property type="entry name" value="ClpS"/>
    <property type="match status" value="1"/>
</dbReference>
<evidence type="ECO:0000259" key="2">
    <source>
        <dbReference type="Pfam" id="PF02617"/>
    </source>
</evidence>
<keyword evidence="3" id="KW-0645">Protease</keyword>
<protein>
    <recommendedName>
        <fullName evidence="1">ATP-dependent Clp protease adapter protein ClpS</fullName>
    </recommendedName>
</protein>
<dbReference type="Pfam" id="PF02617">
    <property type="entry name" value="ClpS"/>
    <property type="match status" value="1"/>
</dbReference>
<dbReference type="GO" id="GO:0008233">
    <property type="term" value="F:peptidase activity"/>
    <property type="evidence" value="ECO:0007669"/>
    <property type="project" value="UniProtKB-KW"/>
</dbReference>
<dbReference type="Gene3D" id="3.30.1390.10">
    <property type="match status" value="1"/>
</dbReference>
<comment type="caution">
    <text evidence="3">The sequence shown here is derived from an EMBL/GenBank/DDBJ whole genome shotgun (WGS) entry which is preliminary data.</text>
</comment>
<dbReference type="GO" id="GO:0006508">
    <property type="term" value="P:proteolysis"/>
    <property type="evidence" value="ECO:0007669"/>
    <property type="project" value="UniProtKB-UniRule"/>
</dbReference>
<comment type="similarity">
    <text evidence="1">Belongs to the ClpS family.</text>
</comment>
<dbReference type="OrthoDB" id="9796121at2"/>
<comment type="subunit">
    <text evidence="1">Binds to the N-terminal domain of the chaperone ClpA.</text>
</comment>
<name>A0A6I1MT82_9CLOT</name>
<dbReference type="AlphaFoldDB" id="A0A6I1MT82"/>
<evidence type="ECO:0000313" key="4">
    <source>
        <dbReference type="Proteomes" id="UP000430345"/>
    </source>
</evidence>
<dbReference type="InterPro" id="IPR022935">
    <property type="entry name" value="ClpS"/>
</dbReference>
<dbReference type="SUPFAM" id="SSF54736">
    <property type="entry name" value="ClpS-like"/>
    <property type="match status" value="1"/>
</dbReference>
<sequence>MEANVSTIEKKKVKLKKPKHFKVIMYNDDFTTMEFVVEILMNIFRKSISEANKIMMDVHKKGKGIAGIYPYDIAISKVEKAMELAKIEGFPFKLTIEEE</sequence>
<reference evidence="3 4" key="1">
    <citation type="submission" date="2019-10" db="EMBL/GenBank/DDBJ databases">
        <title>The Genome Sequence of Clostridium tarantellae Isolated from Fish Brain.</title>
        <authorList>
            <person name="Bano L."/>
            <person name="Kiel M."/>
            <person name="Sales G."/>
            <person name="Doxey A.C."/>
            <person name="Mansfield M.J."/>
            <person name="Schiavone M."/>
            <person name="Rossetto O."/>
            <person name="Pirazzini M."/>
            <person name="Dobrindt U."/>
            <person name="Montecucco C."/>
        </authorList>
    </citation>
    <scope>NUCLEOTIDE SEQUENCE [LARGE SCALE GENOMIC DNA]</scope>
    <source>
        <strain evidence="3 4">DSM 3997</strain>
    </source>
</reference>
<dbReference type="PANTHER" id="PTHR33473:SF19">
    <property type="entry name" value="ATP-DEPENDENT CLP PROTEASE ADAPTER PROTEIN CLPS"/>
    <property type="match status" value="1"/>
</dbReference>
<dbReference type="EMBL" id="WHJC01000068">
    <property type="protein sequence ID" value="MPQ43439.1"/>
    <property type="molecule type" value="Genomic_DNA"/>
</dbReference>
<evidence type="ECO:0000313" key="3">
    <source>
        <dbReference type="EMBL" id="MPQ43439.1"/>
    </source>
</evidence>
<dbReference type="Proteomes" id="UP000430345">
    <property type="component" value="Unassembled WGS sequence"/>
</dbReference>
<dbReference type="InterPro" id="IPR014719">
    <property type="entry name" value="Ribosomal_bL12_C/ClpS-like"/>
</dbReference>
<feature type="domain" description="Adaptor protein ClpS core" evidence="2">
    <location>
        <begin position="16"/>
        <end position="95"/>
    </location>
</feature>
<organism evidence="3 4">
    <name type="scientific">Clostridium tarantellae</name>
    <dbReference type="NCBI Taxonomy" id="39493"/>
    <lineage>
        <taxon>Bacteria</taxon>
        <taxon>Bacillati</taxon>
        <taxon>Bacillota</taxon>
        <taxon>Clostridia</taxon>
        <taxon>Eubacteriales</taxon>
        <taxon>Clostridiaceae</taxon>
        <taxon>Clostridium</taxon>
    </lineage>
</organism>
<dbReference type="FunFam" id="3.30.1390.10:FF:000002">
    <property type="entry name" value="ATP-dependent Clp protease adapter protein ClpS"/>
    <property type="match status" value="1"/>
</dbReference>
<evidence type="ECO:0000256" key="1">
    <source>
        <dbReference type="HAMAP-Rule" id="MF_00302"/>
    </source>
</evidence>
<dbReference type="PANTHER" id="PTHR33473">
    <property type="entry name" value="ATP-DEPENDENT CLP PROTEASE ADAPTER PROTEIN CLPS1, CHLOROPLASTIC"/>
    <property type="match status" value="1"/>
</dbReference>
<proteinExistence type="inferred from homology"/>
<comment type="function">
    <text evidence="1">Involved in the modulation of the specificity of the ClpAP-mediated ATP-dependent protein degradation.</text>
</comment>
<dbReference type="InterPro" id="IPR003769">
    <property type="entry name" value="ClpS_core"/>
</dbReference>
<accession>A0A6I1MT82</accession>
<dbReference type="RefSeq" id="WP_152888960.1">
    <property type="nucleotide sequence ID" value="NZ_WHJC01000068.1"/>
</dbReference>
<keyword evidence="3" id="KW-0378">Hydrolase</keyword>
<keyword evidence="4" id="KW-1185">Reference proteome</keyword>
<gene>
    <name evidence="1" type="primary">clpS</name>
    <name evidence="3" type="ORF">GBZ86_06660</name>
</gene>